<keyword evidence="4" id="KW-0812">Transmembrane</keyword>
<sequence length="562" mass="60234">MRFTIGKQILTVSLLVVLAFTGLNLYTYYQLQVIEQGYDGVIQRSVPLVVEVKNLNIEVKAQAAAVRGYIISGDRKYVSEYEQSTKAVKTTMDSLEKKLITPEGKEKVTGLRNALAEYNRVADQTIVTRTEKGLADAALVMNTAKEKNEIAEKLMVDTVAFLTERMDLRTEQNKNLADSIERIIIILDVIILVCAIAGSTWLMRRISRPLADVVTAAHDIADGDLQIKQIRYAGDDEIGDLLKAFSHMAKNLQEIVTHVSRSAEQVAAASEQLTASADQSALAAGQVAETITSVAAGAYTQGTTVEHTADIVQEMARAIGHIAENSSTVSARSAETSKAATIGSQAMQQATDQMQAINRSVSQSAEVVGKLGESSKQIGEIVDVISGIAGQTNLLALNAAIEAARAGEQGRGFAVVADEVRKLAEQSHEAAQKIAHIVREIQAETTSVVTVMQQGTVDVARGSEVIISTGERFTAIVSLVENLNSEIQEITAASEQLSASSEEVVKSVESVKQLAGETAANTQTISAAAEEQSASMEEIAASSQALSRLADELQMVVRKFKI</sequence>
<dbReference type="Pfam" id="PF05227">
    <property type="entry name" value="CHASE3"/>
    <property type="match status" value="1"/>
</dbReference>
<feature type="domain" description="Methyl-accepting transducer" evidence="5">
    <location>
        <begin position="276"/>
        <end position="512"/>
    </location>
</feature>
<dbReference type="PROSITE" id="PS50885">
    <property type="entry name" value="HAMP"/>
    <property type="match status" value="1"/>
</dbReference>
<keyword evidence="4" id="KW-1133">Transmembrane helix</keyword>
<dbReference type="GO" id="GO:0007165">
    <property type="term" value="P:signal transduction"/>
    <property type="evidence" value="ECO:0007669"/>
    <property type="project" value="UniProtKB-KW"/>
</dbReference>
<evidence type="ECO:0000256" key="2">
    <source>
        <dbReference type="ARBA" id="ARBA00029447"/>
    </source>
</evidence>
<evidence type="ECO:0000256" key="4">
    <source>
        <dbReference type="SAM" id="Phobius"/>
    </source>
</evidence>
<evidence type="ECO:0000313" key="7">
    <source>
        <dbReference type="EMBL" id="TCL38167.1"/>
    </source>
</evidence>
<comment type="caution">
    <text evidence="7">The sequence shown here is derived from an EMBL/GenBank/DDBJ whole genome shotgun (WGS) entry which is preliminary data.</text>
</comment>
<reference evidence="7 8" key="1">
    <citation type="submission" date="2019-03" db="EMBL/GenBank/DDBJ databases">
        <title>Genomic Encyclopedia of Type Strains, Phase IV (KMG-IV): sequencing the most valuable type-strain genomes for metagenomic binning, comparative biology and taxonomic classification.</title>
        <authorList>
            <person name="Goeker M."/>
        </authorList>
    </citation>
    <scope>NUCLEOTIDE SEQUENCE [LARGE SCALE GENOMIC DNA]</scope>
    <source>
        <strain evidence="7 8">DSM 15969</strain>
    </source>
</reference>
<dbReference type="PANTHER" id="PTHR32089">
    <property type="entry name" value="METHYL-ACCEPTING CHEMOTAXIS PROTEIN MCPB"/>
    <property type="match status" value="1"/>
</dbReference>
<protein>
    <submittedName>
        <fullName evidence="7">Methyl-accepting chemotaxis protein</fullName>
    </submittedName>
</protein>
<comment type="similarity">
    <text evidence="2">Belongs to the methyl-accepting chemotaxis (MCP) protein family.</text>
</comment>
<feature type="domain" description="HAMP" evidence="6">
    <location>
        <begin position="204"/>
        <end position="257"/>
    </location>
</feature>
<dbReference type="CDD" id="cd11386">
    <property type="entry name" value="MCP_signal"/>
    <property type="match status" value="1"/>
</dbReference>
<dbReference type="SUPFAM" id="SSF58104">
    <property type="entry name" value="Methyl-accepting chemotaxis protein (MCP) signaling domain"/>
    <property type="match status" value="1"/>
</dbReference>
<keyword evidence="1 3" id="KW-0807">Transducer</keyword>
<dbReference type="PANTHER" id="PTHR32089:SF112">
    <property type="entry name" value="LYSOZYME-LIKE PROTEIN-RELATED"/>
    <property type="match status" value="1"/>
</dbReference>
<dbReference type="GO" id="GO:0006935">
    <property type="term" value="P:chemotaxis"/>
    <property type="evidence" value="ECO:0007669"/>
    <property type="project" value="UniProtKB-ARBA"/>
</dbReference>
<dbReference type="Gene3D" id="1.10.287.950">
    <property type="entry name" value="Methyl-accepting chemotaxis protein"/>
    <property type="match status" value="1"/>
</dbReference>
<gene>
    <name evidence="7" type="ORF">EV210_104135</name>
</gene>
<dbReference type="EMBL" id="SLUI01000004">
    <property type="protein sequence ID" value="TCL38167.1"/>
    <property type="molecule type" value="Genomic_DNA"/>
</dbReference>
<dbReference type="Proteomes" id="UP000295063">
    <property type="component" value="Unassembled WGS sequence"/>
</dbReference>
<evidence type="ECO:0000259" key="5">
    <source>
        <dbReference type="PROSITE" id="PS50111"/>
    </source>
</evidence>
<dbReference type="SMART" id="SM00283">
    <property type="entry name" value="MA"/>
    <property type="match status" value="1"/>
</dbReference>
<feature type="transmembrane region" description="Helical" evidence="4">
    <location>
        <begin position="183"/>
        <end position="202"/>
    </location>
</feature>
<proteinExistence type="inferred from homology"/>
<dbReference type="Pfam" id="PF00015">
    <property type="entry name" value="MCPsignal"/>
    <property type="match status" value="1"/>
</dbReference>
<dbReference type="AlphaFoldDB" id="A0A4V2Q8T1"/>
<evidence type="ECO:0000256" key="1">
    <source>
        <dbReference type="ARBA" id="ARBA00023224"/>
    </source>
</evidence>
<dbReference type="InterPro" id="IPR003660">
    <property type="entry name" value="HAMP_dom"/>
</dbReference>
<name>A0A4V2Q8T1_9FIRM</name>
<dbReference type="CDD" id="cd06225">
    <property type="entry name" value="HAMP"/>
    <property type="match status" value="1"/>
</dbReference>
<dbReference type="OrthoDB" id="107771at2"/>
<organism evidence="7 8">
    <name type="scientific">Anaerospora hongkongensis</name>
    <dbReference type="NCBI Taxonomy" id="244830"/>
    <lineage>
        <taxon>Bacteria</taxon>
        <taxon>Bacillati</taxon>
        <taxon>Bacillota</taxon>
        <taxon>Negativicutes</taxon>
        <taxon>Selenomonadales</taxon>
        <taxon>Sporomusaceae</taxon>
        <taxon>Anaerospora</taxon>
    </lineage>
</organism>
<evidence type="ECO:0000256" key="3">
    <source>
        <dbReference type="PROSITE-ProRule" id="PRU00284"/>
    </source>
</evidence>
<accession>A0A4V2Q8T1</accession>
<dbReference type="SMART" id="SM00304">
    <property type="entry name" value="HAMP"/>
    <property type="match status" value="1"/>
</dbReference>
<dbReference type="GO" id="GO:0016020">
    <property type="term" value="C:membrane"/>
    <property type="evidence" value="ECO:0007669"/>
    <property type="project" value="InterPro"/>
</dbReference>
<dbReference type="InterPro" id="IPR004089">
    <property type="entry name" value="MCPsignal_dom"/>
</dbReference>
<dbReference type="PROSITE" id="PS50111">
    <property type="entry name" value="CHEMOTAXIS_TRANSDUC_2"/>
    <property type="match status" value="1"/>
</dbReference>
<dbReference type="Gene3D" id="6.10.340.10">
    <property type="match status" value="1"/>
</dbReference>
<evidence type="ECO:0000313" key="8">
    <source>
        <dbReference type="Proteomes" id="UP000295063"/>
    </source>
</evidence>
<dbReference type="Pfam" id="PF00672">
    <property type="entry name" value="HAMP"/>
    <property type="match status" value="1"/>
</dbReference>
<evidence type="ECO:0000259" key="6">
    <source>
        <dbReference type="PROSITE" id="PS50885"/>
    </source>
</evidence>
<dbReference type="FunFam" id="1.10.287.950:FF:000001">
    <property type="entry name" value="Methyl-accepting chemotaxis sensory transducer"/>
    <property type="match status" value="1"/>
</dbReference>
<keyword evidence="4" id="KW-0472">Membrane</keyword>
<keyword evidence="8" id="KW-1185">Reference proteome</keyword>
<dbReference type="RefSeq" id="WP_132077735.1">
    <property type="nucleotide sequence ID" value="NZ_DAMAKO010000007.1"/>
</dbReference>
<dbReference type="InterPro" id="IPR007891">
    <property type="entry name" value="CHASE3"/>
</dbReference>